<accession>A0A9Y2AJ24</accession>
<gene>
    <name evidence="1" type="ORF">P3F81_00980</name>
</gene>
<reference evidence="1" key="1">
    <citation type="submission" date="2023-03" db="EMBL/GenBank/DDBJ databases">
        <title>Selenobaculum gbiensis gen. nov. sp. nov., a new bacterium isolated from the gut microbiota of IBD patient.</title>
        <authorList>
            <person name="Yeo S."/>
            <person name="Park H."/>
            <person name="Huh C.S."/>
        </authorList>
    </citation>
    <scope>NUCLEOTIDE SEQUENCE</scope>
    <source>
        <strain evidence="1">ICN-92133</strain>
    </source>
</reference>
<keyword evidence="2" id="KW-1185">Reference proteome</keyword>
<sequence length="235" mass="27245">MTNEEFHELVHLVIDSPANPPHSLFDGGMDNWHARARLAHFLAMPQFDKQATAIELFKSIVEAEVDEENREAVEEKVFALQRLSSCLREQKDKLDDALYYINIAIELAESTDFLYKYVLRGELWADRWITLHQMQRTNIALAEADEKIEIYESIPVHQNSYLYHAYRFKAQIAAHSSTALIMKDYMHKALSFMEIKEEYKEALEVAFSADHDNAPWILSEIDKATPPLDSIAWDI</sequence>
<dbReference type="KEGG" id="sgbi:P3F81_00980"/>
<evidence type="ECO:0000313" key="2">
    <source>
        <dbReference type="Proteomes" id="UP001243623"/>
    </source>
</evidence>
<dbReference type="AlphaFoldDB" id="A0A9Y2AJ24"/>
<dbReference type="Proteomes" id="UP001243623">
    <property type="component" value="Chromosome"/>
</dbReference>
<proteinExistence type="predicted"/>
<protein>
    <submittedName>
        <fullName evidence="1">Tetratricopeptide repeat protein</fullName>
    </submittedName>
</protein>
<name>A0A9Y2AJ24_9FIRM</name>
<dbReference type="RefSeq" id="WP_147667203.1">
    <property type="nucleotide sequence ID" value="NZ_CP120678.1"/>
</dbReference>
<evidence type="ECO:0000313" key="1">
    <source>
        <dbReference type="EMBL" id="WIW70928.1"/>
    </source>
</evidence>
<organism evidence="1 2">
    <name type="scientific">Selenobaculum gibii</name>
    <dbReference type="NCBI Taxonomy" id="3054208"/>
    <lineage>
        <taxon>Bacteria</taxon>
        <taxon>Bacillati</taxon>
        <taxon>Bacillota</taxon>
        <taxon>Negativicutes</taxon>
        <taxon>Selenomonadales</taxon>
        <taxon>Selenomonadaceae</taxon>
        <taxon>Selenobaculum</taxon>
    </lineage>
</organism>
<dbReference type="EMBL" id="CP120678">
    <property type="protein sequence ID" value="WIW70928.1"/>
    <property type="molecule type" value="Genomic_DNA"/>
</dbReference>